<feature type="transmembrane region" description="Helical" evidence="1">
    <location>
        <begin position="81"/>
        <end position="100"/>
    </location>
</feature>
<protein>
    <recommendedName>
        <fullName evidence="2">DUF8173 domain-containing protein</fullName>
    </recommendedName>
</protein>
<reference evidence="3 4" key="1">
    <citation type="journal article" date="2019" name="Int. J. Syst. Evol. Microbiol.">
        <title>The Global Catalogue of Microorganisms (GCM) 10K type strain sequencing project: providing services to taxonomists for standard genome sequencing and annotation.</title>
        <authorList>
            <consortium name="The Broad Institute Genomics Platform"/>
            <consortium name="The Broad Institute Genome Sequencing Center for Infectious Disease"/>
            <person name="Wu L."/>
            <person name="Ma J."/>
        </authorList>
    </citation>
    <scope>NUCLEOTIDE SEQUENCE [LARGE SCALE GENOMIC DNA]</scope>
    <source>
        <strain evidence="3 4">SKJ47</strain>
    </source>
</reference>
<evidence type="ECO:0000259" key="2">
    <source>
        <dbReference type="Pfam" id="PF26514"/>
    </source>
</evidence>
<dbReference type="RefSeq" id="WP_379744771.1">
    <property type="nucleotide sequence ID" value="NZ_JBHSVN010000001.1"/>
</dbReference>
<accession>A0ABD5V165</accession>
<feature type="domain" description="DUF8173" evidence="2">
    <location>
        <begin position="17"/>
        <end position="173"/>
    </location>
</feature>
<dbReference type="Proteomes" id="UP001596296">
    <property type="component" value="Unassembled WGS sequence"/>
</dbReference>
<keyword evidence="1" id="KW-1133">Transmembrane helix</keyword>
<dbReference type="Pfam" id="PF26514">
    <property type="entry name" value="DUF8173"/>
    <property type="match status" value="1"/>
</dbReference>
<dbReference type="EMBL" id="JBHSXL010000009">
    <property type="protein sequence ID" value="MFC6893307.1"/>
    <property type="molecule type" value="Genomic_DNA"/>
</dbReference>
<dbReference type="InterPro" id="IPR058486">
    <property type="entry name" value="DUF8173"/>
</dbReference>
<comment type="caution">
    <text evidence="3">The sequence shown here is derived from an EMBL/GenBank/DDBJ whole genome shotgun (WGS) entry which is preliminary data.</text>
</comment>
<keyword evidence="1" id="KW-0472">Membrane</keyword>
<organism evidence="3 4">
    <name type="scientific">Halopenitus salinus</name>
    <dbReference type="NCBI Taxonomy" id="1198295"/>
    <lineage>
        <taxon>Archaea</taxon>
        <taxon>Methanobacteriati</taxon>
        <taxon>Methanobacteriota</taxon>
        <taxon>Stenosarchaea group</taxon>
        <taxon>Halobacteria</taxon>
        <taxon>Halobacteriales</taxon>
        <taxon>Haloferacaceae</taxon>
        <taxon>Halopenitus</taxon>
    </lineage>
</organism>
<feature type="transmembrane region" description="Helical" evidence="1">
    <location>
        <begin position="106"/>
        <end position="126"/>
    </location>
</feature>
<evidence type="ECO:0000313" key="4">
    <source>
        <dbReference type="Proteomes" id="UP001596296"/>
    </source>
</evidence>
<evidence type="ECO:0000256" key="1">
    <source>
        <dbReference type="SAM" id="Phobius"/>
    </source>
</evidence>
<proteinExistence type="predicted"/>
<name>A0ABD5V165_9EURY</name>
<keyword evidence="1" id="KW-0812">Transmembrane</keyword>
<sequence length="176" mass="17657">MNPPLAATLAFEPSLSTVLVPELAQVTQPGAPQPGANVSLIGSVLGSVLLTVVIGGGLLAFAPDYVDRTTGRILDDPGETVLYGLGIGIVLVIGMVVLFITVFGIVLAIPLILATIVASELGYLAAGRAVTDEWGPALLVAMGVSAIVGAVPILGAVVGLVLSSFGIGAAYLDLTR</sequence>
<feature type="transmembrane region" description="Helical" evidence="1">
    <location>
        <begin position="40"/>
        <end position="61"/>
    </location>
</feature>
<keyword evidence="4" id="KW-1185">Reference proteome</keyword>
<gene>
    <name evidence="3" type="ORF">ACFQE9_11930</name>
</gene>
<feature type="transmembrane region" description="Helical" evidence="1">
    <location>
        <begin position="138"/>
        <end position="171"/>
    </location>
</feature>
<evidence type="ECO:0000313" key="3">
    <source>
        <dbReference type="EMBL" id="MFC6893307.1"/>
    </source>
</evidence>
<dbReference type="AlphaFoldDB" id="A0ABD5V165"/>